<dbReference type="PANTHER" id="PTHR11005">
    <property type="entry name" value="LYSOSOMAL ACID LIPASE-RELATED"/>
    <property type="match status" value="1"/>
</dbReference>
<dbReference type="Proteomes" id="UP001162131">
    <property type="component" value="Unassembled WGS sequence"/>
</dbReference>
<evidence type="ECO:0000313" key="9">
    <source>
        <dbReference type="Proteomes" id="UP001162131"/>
    </source>
</evidence>
<evidence type="ECO:0000256" key="6">
    <source>
        <dbReference type="ARBA" id="ARBA00023180"/>
    </source>
</evidence>
<reference evidence="8" key="1">
    <citation type="submission" date="2021-09" db="EMBL/GenBank/DDBJ databases">
        <authorList>
            <consortium name="AG Swart"/>
            <person name="Singh M."/>
            <person name="Singh A."/>
            <person name="Seah K."/>
            <person name="Emmerich C."/>
        </authorList>
    </citation>
    <scope>NUCLEOTIDE SEQUENCE</scope>
    <source>
        <strain evidence="8">ATCC30299</strain>
    </source>
</reference>
<keyword evidence="3" id="KW-0378">Hydrolase</keyword>
<comment type="caution">
    <text evidence="8">The sequence shown here is derived from an EMBL/GenBank/DDBJ whole genome shotgun (WGS) entry which is preliminary data.</text>
</comment>
<accession>A0AAU9IKA2</accession>
<dbReference type="GO" id="GO:0016042">
    <property type="term" value="P:lipid catabolic process"/>
    <property type="evidence" value="ECO:0007669"/>
    <property type="project" value="UniProtKB-KW"/>
</dbReference>
<sequence length="385" mass="43737">MNLIIIIGVPVILSLLLHIYISSQELIPEAYYTIEELIKSKGYNRTDHYVITEDGYILKAFRIFKSSPIGAPILLMHGLGGNSDCFLININAKAPAFRLVDEGFDVWVLNSRGNTYSRNHTSLEIDSKEFWAWTASDIATYDIPTYIKYIKGITGYNKLAYLGHSQGAALMIAYLALNSDFSKDISVVISIAGNGPKVTPRSYMIKLLLSDCFLNFADWIEMKVIMDTPSYWFAKLIQAFPLGAYYLSRDRYDYTIHNDKPEGMVYYALKFPGGVSINSLRYCKATLEKNSFIQLYDHGPIKNMKLYGNAIPPIADYSKVKSKIAIIGGKHDQVIHPDDTFSLYKSLPKEIVIHYKIYEHDHGTFLLSKNMDYLEDTIKVLSNYL</sequence>
<keyword evidence="9" id="KW-1185">Reference proteome</keyword>
<proteinExistence type="inferred from homology"/>
<dbReference type="GO" id="GO:0016787">
    <property type="term" value="F:hydrolase activity"/>
    <property type="evidence" value="ECO:0007669"/>
    <property type="project" value="UniProtKB-KW"/>
</dbReference>
<comment type="similarity">
    <text evidence="1">Belongs to the AB hydrolase superfamily. Lipase family.</text>
</comment>
<dbReference type="InterPro" id="IPR029058">
    <property type="entry name" value="AB_hydrolase_fold"/>
</dbReference>
<evidence type="ECO:0000256" key="2">
    <source>
        <dbReference type="ARBA" id="ARBA00022729"/>
    </source>
</evidence>
<evidence type="ECO:0000256" key="4">
    <source>
        <dbReference type="ARBA" id="ARBA00022963"/>
    </source>
</evidence>
<dbReference type="Gene3D" id="3.40.50.1820">
    <property type="entry name" value="alpha/beta hydrolase"/>
    <property type="match status" value="1"/>
</dbReference>
<dbReference type="Pfam" id="PF00561">
    <property type="entry name" value="Abhydrolase_1"/>
    <property type="match status" value="1"/>
</dbReference>
<feature type="domain" description="AB hydrolase-1" evidence="7">
    <location>
        <begin position="72"/>
        <end position="351"/>
    </location>
</feature>
<gene>
    <name evidence="8" type="ORF">BSTOLATCC_MIC9456</name>
</gene>
<organism evidence="8 9">
    <name type="scientific">Blepharisma stoltei</name>
    <dbReference type="NCBI Taxonomy" id="1481888"/>
    <lineage>
        <taxon>Eukaryota</taxon>
        <taxon>Sar</taxon>
        <taxon>Alveolata</taxon>
        <taxon>Ciliophora</taxon>
        <taxon>Postciliodesmatophora</taxon>
        <taxon>Heterotrichea</taxon>
        <taxon>Heterotrichida</taxon>
        <taxon>Blepharismidae</taxon>
        <taxon>Blepharisma</taxon>
    </lineage>
</organism>
<evidence type="ECO:0000313" key="8">
    <source>
        <dbReference type="EMBL" id="CAG9313647.1"/>
    </source>
</evidence>
<evidence type="ECO:0000256" key="1">
    <source>
        <dbReference type="ARBA" id="ARBA00010701"/>
    </source>
</evidence>
<dbReference type="AlphaFoldDB" id="A0AAU9IKA2"/>
<evidence type="ECO:0000256" key="5">
    <source>
        <dbReference type="ARBA" id="ARBA00023098"/>
    </source>
</evidence>
<dbReference type="FunFam" id="3.40.50.1820:FF:000057">
    <property type="entry name" value="Lipase"/>
    <property type="match status" value="1"/>
</dbReference>
<dbReference type="SUPFAM" id="SSF53474">
    <property type="entry name" value="alpha/beta-Hydrolases"/>
    <property type="match status" value="1"/>
</dbReference>
<evidence type="ECO:0000256" key="3">
    <source>
        <dbReference type="ARBA" id="ARBA00022801"/>
    </source>
</evidence>
<dbReference type="InterPro" id="IPR000073">
    <property type="entry name" value="AB_hydrolase_1"/>
</dbReference>
<dbReference type="EMBL" id="CAJZBQ010000011">
    <property type="protein sequence ID" value="CAG9313647.1"/>
    <property type="molecule type" value="Genomic_DNA"/>
</dbReference>
<keyword evidence="4" id="KW-0442">Lipid degradation</keyword>
<keyword evidence="6" id="KW-0325">Glycoprotein</keyword>
<keyword evidence="5" id="KW-0443">Lipid metabolism</keyword>
<protein>
    <recommendedName>
        <fullName evidence="7">AB hydrolase-1 domain-containing protein</fullName>
    </recommendedName>
</protein>
<keyword evidence="2" id="KW-0732">Signal</keyword>
<name>A0AAU9IKA2_9CILI</name>
<evidence type="ECO:0000259" key="7">
    <source>
        <dbReference type="Pfam" id="PF00561"/>
    </source>
</evidence>